<dbReference type="HOGENOM" id="CLU_363970_0_0_0"/>
<evidence type="ECO:0000313" key="1">
    <source>
        <dbReference type="EMBL" id="GAK57866.1"/>
    </source>
</evidence>
<dbReference type="InterPro" id="IPR016024">
    <property type="entry name" value="ARM-type_fold"/>
</dbReference>
<dbReference type="Pfam" id="PF13646">
    <property type="entry name" value="HEAT_2"/>
    <property type="match status" value="5"/>
</dbReference>
<dbReference type="InterPro" id="IPR011989">
    <property type="entry name" value="ARM-like"/>
</dbReference>
<evidence type="ECO:0000313" key="2">
    <source>
        <dbReference type="Proteomes" id="UP000030661"/>
    </source>
</evidence>
<dbReference type="Proteomes" id="UP000030661">
    <property type="component" value="Unassembled WGS sequence"/>
</dbReference>
<reference evidence="1" key="1">
    <citation type="journal article" date="2015" name="PeerJ">
        <title>First genomic representation of candidate bacterial phylum KSB3 points to enhanced environmental sensing as a trigger of wastewater bulking.</title>
        <authorList>
            <person name="Sekiguchi Y."/>
            <person name="Ohashi A."/>
            <person name="Parks D.H."/>
            <person name="Yamauchi T."/>
            <person name="Tyson G.W."/>
            <person name="Hugenholtz P."/>
        </authorList>
    </citation>
    <scope>NUCLEOTIDE SEQUENCE [LARGE SCALE GENOMIC DNA]</scope>
</reference>
<accession>A0A081BZW1</accession>
<dbReference type="EMBL" id="DF820466">
    <property type="protein sequence ID" value="GAK57866.1"/>
    <property type="molecule type" value="Genomic_DNA"/>
</dbReference>
<dbReference type="PANTHER" id="PTHR12697:SF5">
    <property type="entry name" value="DEOXYHYPUSINE HYDROXYLASE"/>
    <property type="match status" value="1"/>
</dbReference>
<gene>
    <name evidence="1" type="ORF">U27_04838</name>
</gene>
<name>A0A081BZW1_VECG1</name>
<dbReference type="SMART" id="SM00567">
    <property type="entry name" value="EZ_HEAT"/>
    <property type="match status" value="10"/>
</dbReference>
<dbReference type="Gene3D" id="1.25.10.10">
    <property type="entry name" value="Leucine-rich Repeat Variant"/>
    <property type="match status" value="5"/>
</dbReference>
<keyword evidence="2" id="KW-1185">Reference proteome</keyword>
<dbReference type="SUPFAM" id="SSF48371">
    <property type="entry name" value="ARM repeat"/>
    <property type="match status" value="2"/>
</dbReference>
<dbReference type="GO" id="GO:0016491">
    <property type="term" value="F:oxidoreductase activity"/>
    <property type="evidence" value="ECO:0007669"/>
    <property type="project" value="TreeGrafter"/>
</dbReference>
<proteinExistence type="predicted"/>
<dbReference type="AlphaFoldDB" id="A0A081BZW1"/>
<dbReference type="PANTHER" id="PTHR12697">
    <property type="entry name" value="PBS LYASE HEAT-LIKE PROTEIN"/>
    <property type="match status" value="1"/>
</dbReference>
<protein>
    <submittedName>
        <fullName evidence="1">Heat-like repeat-containing protein</fullName>
    </submittedName>
</protein>
<dbReference type="InterPro" id="IPR004155">
    <property type="entry name" value="PBS_lyase_HEAT"/>
</dbReference>
<organism evidence="1">
    <name type="scientific">Vecturithrix granuli</name>
    <dbReference type="NCBI Taxonomy" id="1499967"/>
    <lineage>
        <taxon>Bacteria</taxon>
        <taxon>Candidatus Moduliflexota</taxon>
        <taxon>Candidatus Vecturitrichia</taxon>
        <taxon>Candidatus Vecturitrichales</taxon>
        <taxon>Candidatus Vecturitrichaceae</taxon>
        <taxon>Candidatus Vecturithrix</taxon>
    </lineage>
</organism>
<sequence>MTEEIYHALQSTDEDTRLRAIVDLETPSTSEEIATLVNMLSDKSWRVRKAVVRILAQTNVNIVVPLLIRALSVGNPGIQNVRFHNSAIECLTMIGTPAIPDLTLALNDEEKNVRIAAANVLGAIRHHDACDALIETLHDSNVNVRYAVVEALAKIPSQKSVIPLTNILEQDDEWLKLPTISALGHIGDYRATPHLMQIAEQPLYLQTVVEALGNIGDERGIPCIIRALSSSDREIRKSAVLSLKTMARKLDKLHEIVQRPPTYKALFRSACTDPMLQYLIEFLEEKDVNLILAAIELLGWSGCQEAAYSLLEKLGDEQVSEAVISALIEIGENAIAPLADAYEQTYNIEKKLLLIDCLRELDGIQALQLLLRYLQETDEELLIYGILQALTHETFITLFQEDRKTPPSPYFTIVQNIYAQYLESSHPLIRAEAISFWGHLFGAEALDMLLNATKDIDPAVRVKAIKLMEQFFASHSELTHQLIVLLSDDHPSIRKQAACTLGNTTDPDAFPALLLILDDSNPTVRRAAVLGIGTFLSHNPQEPYCTEALQRLTDVLEYRCRRYEDGLLKIETCNTLQYIRSEKSKELLVQLAHDVDFDVRKSAIFALGSFREYAASLIGVLHPFLRDAHWSVREATVTTLGLLYAQEMEQDILKMLEDPDITVQKAVLVTLGRIRAVHAIPILIEYLAHDTLDYAAYQGLKQLAAYHPDEVTAYSSHENPKVYLLLNHLLGKD</sequence>
<dbReference type="STRING" id="1499967.U27_04838"/>
<dbReference type="eggNOG" id="COG1413">
    <property type="taxonomic scope" value="Bacteria"/>
</dbReference>